<dbReference type="Pfam" id="PF05402">
    <property type="entry name" value="PqqD"/>
    <property type="match status" value="1"/>
</dbReference>
<dbReference type="InterPro" id="IPR041881">
    <property type="entry name" value="PqqD_sf"/>
</dbReference>
<gene>
    <name evidence="1" type="ORF">IAC35_01685</name>
</gene>
<protein>
    <submittedName>
        <fullName evidence="1">PqqD family protein</fullName>
    </submittedName>
</protein>
<dbReference type="AlphaFoldDB" id="A0A9D1GME3"/>
<dbReference type="Proteomes" id="UP000886881">
    <property type="component" value="Unassembled WGS sequence"/>
</dbReference>
<dbReference type="InterPro" id="IPR008792">
    <property type="entry name" value="PQQD"/>
</dbReference>
<proteinExistence type="predicted"/>
<reference evidence="1" key="2">
    <citation type="journal article" date="2021" name="PeerJ">
        <title>Extensive microbial diversity within the chicken gut microbiome revealed by metagenomics and culture.</title>
        <authorList>
            <person name="Gilroy R."/>
            <person name="Ravi A."/>
            <person name="Getino M."/>
            <person name="Pursley I."/>
            <person name="Horton D.L."/>
            <person name="Alikhan N.F."/>
            <person name="Baker D."/>
            <person name="Gharbi K."/>
            <person name="Hall N."/>
            <person name="Watson M."/>
            <person name="Adriaenssens E.M."/>
            <person name="Foster-Nyarko E."/>
            <person name="Jarju S."/>
            <person name="Secka A."/>
            <person name="Antonio M."/>
            <person name="Oren A."/>
            <person name="Chaudhuri R.R."/>
            <person name="La Ragione R."/>
            <person name="Hildebrand F."/>
            <person name="Pallen M.J."/>
        </authorList>
    </citation>
    <scope>NUCLEOTIDE SEQUENCE</scope>
    <source>
        <strain evidence="1">ChiHecec2B26-709</strain>
    </source>
</reference>
<reference evidence="1" key="1">
    <citation type="submission" date="2020-10" db="EMBL/GenBank/DDBJ databases">
        <authorList>
            <person name="Gilroy R."/>
        </authorList>
    </citation>
    <scope>NUCLEOTIDE SEQUENCE</scope>
    <source>
        <strain evidence="1">ChiHecec2B26-709</strain>
    </source>
</reference>
<name>A0A9D1GME3_9BACT</name>
<accession>A0A9D1GME3</accession>
<comment type="caution">
    <text evidence="1">The sequence shown here is derived from an EMBL/GenBank/DDBJ whole genome shotgun (WGS) entry which is preliminary data.</text>
</comment>
<evidence type="ECO:0000313" key="2">
    <source>
        <dbReference type="Proteomes" id="UP000886881"/>
    </source>
</evidence>
<sequence>MKIRKGFVLREMCGEHIVSAEGIDNFDFNKVISLNDSAAWLWEAVSGKDFDADTLTGLLLEKYDVERRTAAADARKLLATWQEAGLLE</sequence>
<organism evidence="1 2">
    <name type="scientific">Candidatus Cryptobacteroides merdipullorum</name>
    <dbReference type="NCBI Taxonomy" id="2840771"/>
    <lineage>
        <taxon>Bacteria</taxon>
        <taxon>Pseudomonadati</taxon>
        <taxon>Bacteroidota</taxon>
        <taxon>Bacteroidia</taxon>
        <taxon>Bacteroidales</taxon>
        <taxon>Candidatus Cryptobacteroides</taxon>
    </lineage>
</organism>
<evidence type="ECO:0000313" key="1">
    <source>
        <dbReference type="EMBL" id="HIT46551.1"/>
    </source>
</evidence>
<dbReference type="EMBL" id="DVLC01000033">
    <property type="protein sequence ID" value="HIT46551.1"/>
    <property type="molecule type" value="Genomic_DNA"/>
</dbReference>
<dbReference type="Gene3D" id="1.10.10.1150">
    <property type="entry name" value="Coenzyme PQQ synthesis protein D (PqqD)"/>
    <property type="match status" value="1"/>
</dbReference>